<feature type="domain" description="MOSC" evidence="1">
    <location>
        <begin position="38"/>
        <end position="173"/>
    </location>
</feature>
<evidence type="ECO:0000259" key="1">
    <source>
        <dbReference type="PROSITE" id="PS51340"/>
    </source>
</evidence>
<dbReference type="InterPro" id="IPR011037">
    <property type="entry name" value="Pyrv_Knase-like_insert_dom_sf"/>
</dbReference>
<dbReference type="PANTHER" id="PTHR30212:SF2">
    <property type="entry name" value="PROTEIN YIIM"/>
    <property type="match status" value="1"/>
</dbReference>
<organism evidence="2 3">
    <name type="scientific">Kribbella amoyensis</name>
    <dbReference type="NCBI Taxonomy" id="996641"/>
    <lineage>
        <taxon>Bacteria</taxon>
        <taxon>Bacillati</taxon>
        <taxon>Actinomycetota</taxon>
        <taxon>Actinomycetes</taxon>
        <taxon>Propionibacteriales</taxon>
        <taxon>Kribbellaceae</taxon>
        <taxon>Kribbella</taxon>
    </lineage>
</organism>
<gene>
    <name evidence="2" type="ORF">FB561_4028</name>
</gene>
<dbReference type="EMBL" id="VIVK01000001">
    <property type="protein sequence ID" value="TWD82882.1"/>
    <property type="molecule type" value="Genomic_DNA"/>
</dbReference>
<name>A0A561BVV6_9ACTN</name>
<dbReference type="Pfam" id="PF03473">
    <property type="entry name" value="MOSC"/>
    <property type="match status" value="1"/>
</dbReference>
<sequence length="219" mass="24073">MGGGLGGEDSGMRLLTVNVVEELLPGPKESGFTAIDKRPQPGRVPVGELGLLGDRVCDTANHGGPDQAVYAYAQEDADWWSAEIERDIPTGLFGENLRTEGIDITDALLGETWRIGPEVEVMVRAPRIPCITFQHRMRIPRWVKRFHQAGRPGAYLKVLKTGTIAADDSIEVLHRPEHEVTIGHMFGDQDPGKMQVMLDSGVDLMDELREIAQRVAARG</sequence>
<reference evidence="2 3" key="1">
    <citation type="submission" date="2019-06" db="EMBL/GenBank/DDBJ databases">
        <title>Sequencing the genomes of 1000 actinobacteria strains.</title>
        <authorList>
            <person name="Klenk H.-P."/>
        </authorList>
    </citation>
    <scope>NUCLEOTIDE SEQUENCE [LARGE SCALE GENOMIC DNA]</scope>
    <source>
        <strain evidence="2 3">DSM 24683</strain>
    </source>
</reference>
<evidence type="ECO:0000313" key="2">
    <source>
        <dbReference type="EMBL" id="TWD82882.1"/>
    </source>
</evidence>
<dbReference type="InterPro" id="IPR052353">
    <property type="entry name" value="Benzoxazolinone_Detox_Enz"/>
</dbReference>
<dbReference type="GO" id="GO:0030151">
    <property type="term" value="F:molybdenum ion binding"/>
    <property type="evidence" value="ECO:0007669"/>
    <property type="project" value="InterPro"/>
</dbReference>
<dbReference type="AlphaFoldDB" id="A0A561BVV6"/>
<keyword evidence="3" id="KW-1185">Reference proteome</keyword>
<comment type="caution">
    <text evidence="2">The sequence shown here is derived from an EMBL/GenBank/DDBJ whole genome shotgun (WGS) entry which is preliminary data.</text>
</comment>
<accession>A0A561BVV6</accession>
<dbReference type="Proteomes" id="UP000318380">
    <property type="component" value="Unassembled WGS sequence"/>
</dbReference>
<dbReference type="GO" id="GO:0003824">
    <property type="term" value="F:catalytic activity"/>
    <property type="evidence" value="ECO:0007669"/>
    <property type="project" value="InterPro"/>
</dbReference>
<dbReference type="PROSITE" id="PS51340">
    <property type="entry name" value="MOSC"/>
    <property type="match status" value="1"/>
</dbReference>
<dbReference type="Gene3D" id="2.40.33.20">
    <property type="entry name" value="PK beta-barrel domain-like"/>
    <property type="match status" value="1"/>
</dbReference>
<evidence type="ECO:0000313" key="3">
    <source>
        <dbReference type="Proteomes" id="UP000318380"/>
    </source>
</evidence>
<dbReference type="SUPFAM" id="SSF50800">
    <property type="entry name" value="PK beta-barrel domain-like"/>
    <property type="match status" value="1"/>
</dbReference>
<dbReference type="PANTHER" id="PTHR30212">
    <property type="entry name" value="PROTEIN YIIM"/>
    <property type="match status" value="1"/>
</dbReference>
<proteinExistence type="predicted"/>
<dbReference type="InterPro" id="IPR005302">
    <property type="entry name" value="MoCF_Sase_C"/>
</dbReference>
<protein>
    <submittedName>
        <fullName evidence="2">MOSC domain-containing protein YiiM</fullName>
    </submittedName>
</protein>
<dbReference type="GO" id="GO:0030170">
    <property type="term" value="F:pyridoxal phosphate binding"/>
    <property type="evidence" value="ECO:0007669"/>
    <property type="project" value="InterPro"/>
</dbReference>